<feature type="domain" description="Thioesterase" evidence="3">
    <location>
        <begin position="64"/>
        <end position="138"/>
    </location>
</feature>
<dbReference type="InterPro" id="IPR006683">
    <property type="entry name" value="Thioestr_dom"/>
</dbReference>
<protein>
    <submittedName>
        <fullName evidence="4">PaaI family thioesterase</fullName>
    </submittedName>
</protein>
<comment type="caution">
    <text evidence="4">The sequence shown here is derived from an EMBL/GenBank/DDBJ whole genome shotgun (WGS) entry which is preliminary data.</text>
</comment>
<accession>A0A923SMC7</accession>
<evidence type="ECO:0000259" key="3">
    <source>
        <dbReference type="Pfam" id="PF03061"/>
    </source>
</evidence>
<dbReference type="Gene3D" id="3.10.129.10">
    <property type="entry name" value="Hotdog Thioesterase"/>
    <property type="match status" value="1"/>
</dbReference>
<proteinExistence type="inferred from homology"/>
<evidence type="ECO:0000313" key="5">
    <source>
        <dbReference type="Proteomes" id="UP000644115"/>
    </source>
</evidence>
<name>A0A923SMC7_9FIRM</name>
<gene>
    <name evidence="4" type="ORF">H8876_09350</name>
</gene>
<evidence type="ECO:0000313" key="4">
    <source>
        <dbReference type="EMBL" id="MBC6000204.1"/>
    </source>
</evidence>
<dbReference type="RefSeq" id="WP_249287525.1">
    <property type="nucleotide sequence ID" value="NZ_JACRWC010000111.1"/>
</dbReference>
<dbReference type="InterPro" id="IPR003736">
    <property type="entry name" value="PAAI_dom"/>
</dbReference>
<reference evidence="4" key="1">
    <citation type="submission" date="2020-08" db="EMBL/GenBank/DDBJ databases">
        <authorList>
            <person name="Liu C."/>
            <person name="Sun Q."/>
        </authorList>
    </citation>
    <scope>NUCLEOTIDE SEQUENCE</scope>
    <source>
        <strain evidence="4">BX16</strain>
    </source>
</reference>
<dbReference type="PANTHER" id="PTHR21660">
    <property type="entry name" value="THIOESTERASE SUPERFAMILY MEMBER-RELATED"/>
    <property type="match status" value="1"/>
</dbReference>
<dbReference type="InterPro" id="IPR029069">
    <property type="entry name" value="HotDog_dom_sf"/>
</dbReference>
<dbReference type="NCBIfam" id="TIGR00369">
    <property type="entry name" value="unchar_dom_1"/>
    <property type="match status" value="1"/>
</dbReference>
<dbReference type="Pfam" id="PF03061">
    <property type="entry name" value="4HBT"/>
    <property type="match status" value="1"/>
</dbReference>
<dbReference type="PANTHER" id="PTHR21660:SF1">
    <property type="entry name" value="ACYL-COENZYME A THIOESTERASE 13"/>
    <property type="match status" value="1"/>
</dbReference>
<sequence>MTDRTSGGQQKLEAHVAKTLQENNIQQKDLINGMMQADDAGCCFADKTITFAFPVQPWQANRAGHLHGGIICTAFDITIAALTRFFAGKNYAPTISLDVKFIRPVKVGDRMLVIAKAIATGRRITQLTCEAYSEQTGKLVASGASVYMNVDTTKEHQNSEQDPSDQ</sequence>
<evidence type="ECO:0000256" key="1">
    <source>
        <dbReference type="ARBA" id="ARBA00008324"/>
    </source>
</evidence>
<keyword evidence="5" id="KW-1185">Reference proteome</keyword>
<comment type="similarity">
    <text evidence="1">Belongs to the thioesterase PaaI family.</text>
</comment>
<organism evidence="4 5">
    <name type="scientific">Lentihominibacter faecis</name>
    <dbReference type="NCBI Taxonomy" id="2764712"/>
    <lineage>
        <taxon>Bacteria</taxon>
        <taxon>Bacillati</taxon>
        <taxon>Bacillota</taxon>
        <taxon>Clostridia</taxon>
        <taxon>Peptostreptococcales</taxon>
        <taxon>Anaerovoracaceae</taxon>
        <taxon>Lentihominibacter</taxon>
    </lineage>
</organism>
<dbReference type="CDD" id="cd03443">
    <property type="entry name" value="PaaI_thioesterase"/>
    <property type="match status" value="1"/>
</dbReference>
<dbReference type="GO" id="GO:0047617">
    <property type="term" value="F:fatty acyl-CoA hydrolase activity"/>
    <property type="evidence" value="ECO:0007669"/>
    <property type="project" value="InterPro"/>
</dbReference>
<dbReference type="EMBL" id="JACRWC010000111">
    <property type="protein sequence ID" value="MBC6000204.1"/>
    <property type="molecule type" value="Genomic_DNA"/>
</dbReference>
<evidence type="ECO:0000256" key="2">
    <source>
        <dbReference type="ARBA" id="ARBA00022801"/>
    </source>
</evidence>
<keyword evidence="2" id="KW-0378">Hydrolase</keyword>
<dbReference type="SUPFAM" id="SSF54637">
    <property type="entry name" value="Thioesterase/thiol ester dehydrase-isomerase"/>
    <property type="match status" value="1"/>
</dbReference>
<dbReference type="Proteomes" id="UP000644115">
    <property type="component" value="Unassembled WGS sequence"/>
</dbReference>
<dbReference type="AlphaFoldDB" id="A0A923SMC7"/>
<dbReference type="InterPro" id="IPR039298">
    <property type="entry name" value="ACOT13"/>
</dbReference>